<evidence type="ECO:0008006" key="5">
    <source>
        <dbReference type="Google" id="ProtNLM"/>
    </source>
</evidence>
<name>A0A9P7D571_9AGAM</name>
<feature type="region of interest" description="Disordered" evidence="1">
    <location>
        <begin position="759"/>
        <end position="787"/>
    </location>
</feature>
<comment type="caution">
    <text evidence="3">The sequence shown here is derived from an EMBL/GenBank/DDBJ whole genome shotgun (WGS) entry which is preliminary data.</text>
</comment>
<feature type="compositionally biased region" description="Acidic residues" evidence="1">
    <location>
        <begin position="769"/>
        <end position="785"/>
    </location>
</feature>
<dbReference type="EMBL" id="JABBWD010000008">
    <property type="protein sequence ID" value="KAG1780720.1"/>
    <property type="molecule type" value="Genomic_DNA"/>
</dbReference>
<evidence type="ECO:0000256" key="2">
    <source>
        <dbReference type="SAM" id="SignalP"/>
    </source>
</evidence>
<dbReference type="PANTHER" id="PTHR33096:SF1">
    <property type="entry name" value="CXC1-LIKE CYSTEINE CLUSTER ASSOCIATED WITH KDZ TRANSPOSASES DOMAIN-CONTAINING PROTEIN"/>
    <property type="match status" value="1"/>
</dbReference>
<evidence type="ECO:0000313" key="3">
    <source>
        <dbReference type="EMBL" id="KAG1780720.1"/>
    </source>
</evidence>
<dbReference type="Pfam" id="PF18758">
    <property type="entry name" value="KDZ"/>
    <property type="match status" value="1"/>
</dbReference>
<evidence type="ECO:0000256" key="1">
    <source>
        <dbReference type="SAM" id="MobiDB-lite"/>
    </source>
</evidence>
<dbReference type="Proteomes" id="UP000714275">
    <property type="component" value="Unassembled WGS sequence"/>
</dbReference>
<evidence type="ECO:0000313" key="4">
    <source>
        <dbReference type="Proteomes" id="UP000714275"/>
    </source>
</evidence>
<feature type="chain" id="PRO_5040197863" description="CxC2-like cysteine cluster KDZ transposase-associated domain-containing protein" evidence="2">
    <location>
        <begin position="19"/>
        <end position="814"/>
    </location>
</feature>
<dbReference type="PANTHER" id="PTHR33096">
    <property type="entry name" value="CXC2 DOMAIN-CONTAINING PROTEIN"/>
    <property type="match status" value="1"/>
</dbReference>
<organism evidence="3 4">
    <name type="scientific">Suillus placidus</name>
    <dbReference type="NCBI Taxonomy" id="48579"/>
    <lineage>
        <taxon>Eukaryota</taxon>
        <taxon>Fungi</taxon>
        <taxon>Dikarya</taxon>
        <taxon>Basidiomycota</taxon>
        <taxon>Agaricomycotina</taxon>
        <taxon>Agaricomycetes</taxon>
        <taxon>Agaricomycetidae</taxon>
        <taxon>Boletales</taxon>
        <taxon>Suillineae</taxon>
        <taxon>Suillaceae</taxon>
        <taxon>Suillus</taxon>
    </lineage>
</organism>
<proteinExistence type="predicted"/>
<keyword evidence="2" id="KW-0732">Signal</keyword>
<feature type="signal peptide" evidence="2">
    <location>
        <begin position="1"/>
        <end position="18"/>
    </location>
</feature>
<dbReference type="OrthoDB" id="3246730at2759"/>
<reference evidence="3" key="1">
    <citation type="journal article" date="2020" name="New Phytol.">
        <title>Comparative genomics reveals dynamic genome evolution in host specialist ectomycorrhizal fungi.</title>
        <authorList>
            <person name="Lofgren L.A."/>
            <person name="Nguyen N.H."/>
            <person name="Vilgalys R."/>
            <person name="Ruytinx J."/>
            <person name="Liao H.L."/>
            <person name="Branco S."/>
            <person name="Kuo A."/>
            <person name="LaButti K."/>
            <person name="Lipzen A."/>
            <person name="Andreopoulos W."/>
            <person name="Pangilinan J."/>
            <person name="Riley R."/>
            <person name="Hundley H."/>
            <person name="Na H."/>
            <person name="Barry K."/>
            <person name="Grigoriev I.V."/>
            <person name="Stajich J.E."/>
            <person name="Kennedy P.G."/>
        </authorList>
    </citation>
    <scope>NUCLEOTIDE SEQUENCE</scope>
    <source>
        <strain evidence="3">DOB743</strain>
    </source>
</reference>
<accession>A0A9P7D571</accession>
<gene>
    <name evidence="3" type="ORF">EV702DRAFT_1023402</name>
</gene>
<sequence length="814" mass="92869">MLTAWIVLLCTGAEKVTLQILSTDRTIASALVRQGVFPCSPISPTVGITTEVLELYRVVHLRSPHLSIQMFVKSVCDLHEVEFRRHLSRQFSIAFDAYLQVRRNTAAMVAESLQRDSPDWRLKHSCPACRYELVDEEQLTFSMLYAMDGNDSLKRVLRRSLDPDGDESLGPSSELPTGQQLTTDRYLSRAFVDQFARDSAHTAAVDEDTPANNSCAGRWKNMDDTKTKKAWGIYDETGVFVAVCRHGVVLLIADMVQSGELTKYPLAVVSKLMNVFGKNLGGGYDIGCQFKTTLDKSSLGPLARSLQHTCLVGAFHGHAHRRLCQLFSLTTYIKGLGLEDLETCERTFSKSNSLASALRYASIFHRQQAIDSYFEHNDDFEVYANISNFLYHNYKQALDILSDGDATLPVLMRDLKLTDESIFERWLEEEKVYLESLTREPEDETLQMEYWQKLVNLTASKEALDVAMTAFQMNYEVVSYDAQVQNTRKAESVRRHALEDYERNLKLVQVLECKLEIVKRWVPEDAEWQMVGRLVANRKYQRALDRLEGLIVARIFELTKMNRAGTGYKLRKHIAKALQTRSVAIRSALNTYNSIASSMYPPRQTLKWEDVVEYAFLADFDLLRDTRMDVSQHPWSSAAARRAMDLYFKMCRAREEIQRLNIEIRRLATYIRDEDNYLRRCEDQLKDANPALAHQITLHRNIRGRFNSRHLKRLYDISRLTGFSGMIVPGISTHTSLGDSASIPNVRILSRLLAEHVPLDNGASTVEPDTQDDLDGEEEEEEVAEEASRHLQDVLRIADDFSQLELHGSTDEEA</sequence>
<dbReference type="AlphaFoldDB" id="A0A9P7D571"/>
<dbReference type="InterPro" id="IPR040521">
    <property type="entry name" value="KDZ"/>
</dbReference>
<protein>
    <recommendedName>
        <fullName evidence="5">CxC2-like cysteine cluster KDZ transposase-associated domain-containing protein</fullName>
    </recommendedName>
</protein>
<keyword evidence="4" id="KW-1185">Reference proteome</keyword>